<evidence type="ECO:0000256" key="2">
    <source>
        <dbReference type="PROSITE-ProRule" id="PRU00325"/>
    </source>
</evidence>
<feature type="domain" description="Helicase C-terminal" evidence="6">
    <location>
        <begin position="753"/>
        <end position="909"/>
    </location>
</feature>
<dbReference type="AlphaFoldDB" id="A0A4R7S4X9"/>
<evidence type="ECO:0000259" key="4">
    <source>
        <dbReference type="PROSITE" id="PS50966"/>
    </source>
</evidence>
<dbReference type="Gene3D" id="3.40.50.10810">
    <property type="entry name" value="Tandem AAA-ATPase domain"/>
    <property type="match status" value="1"/>
</dbReference>
<dbReference type="Pfam" id="PF00176">
    <property type="entry name" value="SNF2-rel_dom"/>
    <property type="match status" value="1"/>
</dbReference>
<keyword evidence="7" id="KW-0547">Nucleotide-binding</keyword>
<sequence>MLSQKAPVPDSFPFTQLWSQVRRKSWMWLFRRQQIEAASKWVKLYSKVKEVTLIRADEIEMSGVVGRSDLTHEEPRLRLRLAANGDLHLTTECTCHAGSLCEHAAALMLFCEAEASRELIEKMARPGQGTVGAEAPSGTASGADDALQLDNERPMPHLRLRRIMVERPQVKIGRSQPVQVQMSIGVAELFVSYEGCSQQFQLPGRNAGSRWKDAEGATWALTRNVRTERLFLTDLMQTKLLPLTQAMPDVSATEPLSALFSMGDREHSLHWSQFLRDHVPLLCAEGWLVEVPEDFGFGIHEVGEEAWFTELEDDIAGRDTFSLDLGVDVKGERISLVPLLVDCIDRGLTPAVLEANLDQNYLIALPGVGNPVLAVPARRLLVLLRFLDELLATRPVQKGGRLQLDKLRAAQLASLDGLPIRVPAELAALKERLQGFTEMSQVQPPEGLRASLRPYQQEGLSWLQFLREFGLHGVLADDMGLGKTLQTLAHLLLEKEAGRMDRPCLILAPTSVLRNWAREAAKFAPALRVLLLHGEERRSEFRRIGRYDLIITSYPLLVRDAESLRPIEWHIVALDEAQHIKNPKSKVAQVCGTLKSRHRLCLTGTPIENHLGELWSLFQFLMPGILGDADSFRSFYRNPIERDADSERQQQLAARLQPLLLRRTKSAVAKDLPPKTEILHTIELGKAQTDLYETIRAAMDQRVKEAINAQGLDRSQIIVLDALLKLRQVCCHPQLLKIEAAQKLAESAKTAFLMEDLLPELIDERHRVLIFSQFTQMLAIIEAALKEARIPFVKLTGETKDRETPMRRFQAGQVPVFLISLKAGGSGLNLTTADTVIHYDPWWNPAAEAQASDRAHRIGQTKPVFIHKLICQGTIEERIVEMQKTKAALIEGLLSGRTEKLRLTQDDIQRLLEA</sequence>
<dbReference type="GO" id="GO:0008270">
    <property type="term" value="F:zinc ion binding"/>
    <property type="evidence" value="ECO:0007669"/>
    <property type="project" value="UniProtKB-KW"/>
</dbReference>
<dbReference type="CDD" id="cd18793">
    <property type="entry name" value="SF2_C_SNF"/>
    <property type="match status" value="1"/>
</dbReference>
<evidence type="ECO:0000313" key="7">
    <source>
        <dbReference type="EMBL" id="TDU72919.1"/>
    </source>
</evidence>
<dbReference type="Pfam" id="PF00271">
    <property type="entry name" value="Helicase_C"/>
    <property type="match status" value="1"/>
</dbReference>
<dbReference type="SMART" id="SM00490">
    <property type="entry name" value="HELICc"/>
    <property type="match status" value="1"/>
</dbReference>
<gene>
    <name evidence="7" type="ORF">EI77_01385</name>
</gene>
<keyword evidence="2" id="KW-0862">Zinc</keyword>
<dbReference type="PANTHER" id="PTHR10799">
    <property type="entry name" value="SNF2/RAD54 HELICASE FAMILY"/>
    <property type="match status" value="1"/>
</dbReference>
<keyword evidence="1" id="KW-0378">Hydrolase</keyword>
<dbReference type="OrthoDB" id="9760715at2"/>
<dbReference type="InterPro" id="IPR001650">
    <property type="entry name" value="Helicase_C-like"/>
</dbReference>
<dbReference type="SMART" id="SM00487">
    <property type="entry name" value="DEXDc"/>
    <property type="match status" value="1"/>
</dbReference>
<dbReference type="PROSITE" id="PS51192">
    <property type="entry name" value="HELICASE_ATP_BIND_1"/>
    <property type="match status" value="1"/>
</dbReference>
<comment type="caution">
    <text evidence="7">The sequence shown here is derived from an EMBL/GenBank/DDBJ whole genome shotgun (WGS) entry which is preliminary data.</text>
</comment>
<evidence type="ECO:0000256" key="1">
    <source>
        <dbReference type="ARBA" id="ARBA00022801"/>
    </source>
</evidence>
<dbReference type="InterPro" id="IPR038718">
    <property type="entry name" value="SNF2-like_sf"/>
</dbReference>
<dbReference type="InterPro" id="IPR014001">
    <property type="entry name" value="Helicase_ATP-bd"/>
</dbReference>
<feature type="domain" description="Helicase ATP-binding" evidence="5">
    <location>
        <begin position="464"/>
        <end position="624"/>
    </location>
</feature>
<keyword evidence="2" id="KW-0479">Metal-binding</keyword>
<evidence type="ECO:0000259" key="5">
    <source>
        <dbReference type="PROSITE" id="PS51192"/>
    </source>
</evidence>
<dbReference type="InterPro" id="IPR049730">
    <property type="entry name" value="SNF2/RAD54-like_C"/>
</dbReference>
<keyword evidence="7" id="KW-0347">Helicase</keyword>
<keyword evidence="8" id="KW-1185">Reference proteome</keyword>
<dbReference type="Gene3D" id="3.40.50.300">
    <property type="entry name" value="P-loop containing nucleotide triphosphate hydrolases"/>
    <property type="match status" value="1"/>
</dbReference>
<dbReference type="PROSITE" id="PS50966">
    <property type="entry name" value="ZF_SWIM"/>
    <property type="match status" value="1"/>
</dbReference>
<organism evidence="7 8">
    <name type="scientific">Prosthecobacter fusiformis</name>
    <dbReference type="NCBI Taxonomy" id="48464"/>
    <lineage>
        <taxon>Bacteria</taxon>
        <taxon>Pseudomonadati</taxon>
        <taxon>Verrucomicrobiota</taxon>
        <taxon>Verrucomicrobiia</taxon>
        <taxon>Verrucomicrobiales</taxon>
        <taxon>Verrucomicrobiaceae</taxon>
        <taxon>Prosthecobacter</taxon>
    </lineage>
</organism>
<dbReference type="InterPro" id="IPR007527">
    <property type="entry name" value="Znf_SWIM"/>
</dbReference>
<dbReference type="GO" id="GO:0016787">
    <property type="term" value="F:hydrolase activity"/>
    <property type="evidence" value="ECO:0007669"/>
    <property type="project" value="UniProtKB-KW"/>
</dbReference>
<dbReference type="InterPro" id="IPR027417">
    <property type="entry name" value="P-loop_NTPase"/>
</dbReference>
<dbReference type="InterPro" id="IPR000330">
    <property type="entry name" value="SNF2_N"/>
</dbReference>
<proteinExistence type="predicted"/>
<dbReference type="Proteomes" id="UP000295662">
    <property type="component" value="Unassembled WGS sequence"/>
</dbReference>
<dbReference type="EMBL" id="SOCA01000002">
    <property type="protein sequence ID" value="TDU72919.1"/>
    <property type="molecule type" value="Genomic_DNA"/>
</dbReference>
<dbReference type="SUPFAM" id="SSF52540">
    <property type="entry name" value="P-loop containing nucleoside triphosphate hydrolases"/>
    <property type="match status" value="2"/>
</dbReference>
<feature type="domain" description="SWIM-type" evidence="4">
    <location>
        <begin position="77"/>
        <end position="112"/>
    </location>
</feature>
<evidence type="ECO:0000256" key="3">
    <source>
        <dbReference type="SAM" id="MobiDB-lite"/>
    </source>
</evidence>
<evidence type="ECO:0000259" key="6">
    <source>
        <dbReference type="PROSITE" id="PS51194"/>
    </source>
</evidence>
<protein>
    <submittedName>
        <fullName evidence="7">Helicase-like protein</fullName>
    </submittedName>
</protein>
<dbReference type="PROSITE" id="PS51194">
    <property type="entry name" value="HELICASE_CTER"/>
    <property type="match status" value="1"/>
</dbReference>
<dbReference type="GO" id="GO:0005524">
    <property type="term" value="F:ATP binding"/>
    <property type="evidence" value="ECO:0007669"/>
    <property type="project" value="InterPro"/>
</dbReference>
<accession>A0A4R7S4X9</accession>
<dbReference type="GO" id="GO:0004386">
    <property type="term" value="F:helicase activity"/>
    <property type="evidence" value="ECO:0007669"/>
    <property type="project" value="UniProtKB-KW"/>
</dbReference>
<reference evidence="7 8" key="1">
    <citation type="submission" date="2019-03" db="EMBL/GenBank/DDBJ databases">
        <title>Genomic Encyclopedia of Archaeal and Bacterial Type Strains, Phase II (KMG-II): from individual species to whole genera.</title>
        <authorList>
            <person name="Goeker M."/>
        </authorList>
    </citation>
    <scope>NUCLEOTIDE SEQUENCE [LARGE SCALE GENOMIC DNA]</scope>
    <source>
        <strain evidence="7 8">ATCC 25309</strain>
    </source>
</reference>
<name>A0A4R7S4X9_9BACT</name>
<dbReference type="CDD" id="cd18012">
    <property type="entry name" value="DEXQc_arch_SWI2_SNF2"/>
    <property type="match status" value="1"/>
</dbReference>
<keyword evidence="7" id="KW-0067">ATP-binding</keyword>
<feature type="region of interest" description="Disordered" evidence="3">
    <location>
        <begin position="127"/>
        <end position="146"/>
    </location>
</feature>
<evidence type="ECO:0000313" key="8">
    <source>
        <dbReference type="Proteomes" id="UP000295662"/>
    </source>
</evidence>
<keyword evidence="2" id="KW-0863">Zinc-finger</keyword>